<keyword evidence="4 7" id="KW-0540">Nuclease</keyword>
<dbReference type="Proteomes" id="UP000824002">
    <property type="component" value="Unassembled WGS sequence"/>
</dbReference>
<protein>
    <recommendedName>
        <fullName evidence="3 7">Nuclease SbcCD subunit D</fullName>
    </recommendedName>
</protein>
<dbReference type="EMBL" id="DVJP01000031">
    <property type="protein sequence ID" value="HIS76075.1"/>
    <property type="molecule type" value="Genomic_DNA"/>
</dbReference>
<evidence type="ECO:0000313" key="11">
    <source>
        <dbReference type="Proteomes" id="UP000824002"/>
    </source>
</evidence>
<comment type="function">
    <text evidence="7">SbcCD cleaves DNA hairpin structures. These structures can inhibit DNA replication and are intermediates in certain DNA recombination reactions. The complex acts as a 3'-&gt;5' double strand exonuclease that can open hairpins. It also has a 5' single-strand endonuclease activity.</text>
</comment>
<dbReference type="InterPro" id="IPR041796">
    <property type="entry name" value="Mre11_N"/>
</dbReference>
<evidence type="ECO:0000256" key="6">
    <source>
        <dbReference type="ARBA" id="ARBA00022839"/>
    </source>
</evidence>
<comment type="similarity">
    <text evidence="1 7">Belongs to the SbcD family.</text>
</comment>
<name>A0A9D1FMS6_9FIRM</name>
<dbReference type="Pfam" id="PF12320">
    <property type="entry name" value="SbcD_C"/>
    <property type="match status" value="1"/>
</dbReference>
<keyword evidence="5 7" id="KW-0378">Hydrolase</keyword>
<evidence type="ECO:0000256" key="1">
    <source>
        <dbReference type="ARBA" id="ARBA00010555"/>
    </source>
</evidence>
<dbReference type="Gene3D" id="3.60.21.10">
    <property type="match status" value="1"/>
</dbReference>
<dbReference type="InterPro" id="IPR026843">
    <property type="entry name" value="SbcD_C"/>
</dbReference>
<dbReference type="InterPro" id="IPR050535">
    <property type="entry name" value="DNA_Repair-Maintenance_Comp"/>
</dbReference>
<reference evidence="10" key="2">
    <citation type="journal article" date="2021" name="PeerJ">
        <title>Extensive microbial diversity within the chicken gut microbiome revealed by metagenomics and culture.</title>
        <authorList>
            <person name="Gilroy R."/>
            <person name="Ravi A."/>
            <person name="Getino M."/>
            <person name="Pursley I."/>
            <person name="Horton D.L."/>
            <person name="Alikhan N.F."/>
            <person name="Baker D."/>
            <person name="Gharbi K."/>
            <person name="Hall N."/>
            <person name="Watson M."/>
            <person name="Adriaenssens E.M."/>
            <person name="Foster-Nyarko E."/>
            <person name="Jarju S."/>
            <person name="Secka A."/>
            <person name="Antonio M."/>
            <person name="Oren A."/>
            <person name="Chaudhuri R.R."/>
            <person name="La Ragione R."/>
            <person name="Hildebrand F."/>
            <person name="Pallen M.J."/>
        </authorList>
    </citation>
    <scope>NUCLEOTIDE SEQUENCE</scope>
    <source>
        <strain evidence="10">CHK199-13235</strain>
    </source>
</reference>
<comment type="subunit">
    <text evidence="2 7">Heterodimer of SbcC and SbcD.</text>
</comment>
<dbReference type="SUPFAM" id="SSF56300">
    <property type="entry name" value="Metallo-dependent phosphatases"/>
    <property type="match status" value="1"/>
</dbReference>
<dbReference type="InterPro" id="IPR004593">
    <property type="entry name" value="SbcD"/>
</dbReference>
<organism evidence="10 11">
    <name type="scientific">Candidatus Merdivicinus excrementipullorum</name>
    <dbReference type="NCBI Taxonomy" id="2840867"/>
    <lineage>
        <taxon>Bacteria</taxon>
        <taxon>Bacillati</taxon>
        <taxon>Bacillota</taxon>
        <taxon>Clostridia</taxon>
        <taxon>Eubacteriales</taxon>
        <taxon>Oscillospiraceae</taxon>
        <taxon>Oscillospiraceae incertae sedis</taxon>
        <taxon>Candidatus Merdivicinus</taxon>
    </lineage>
</organism>
<evidence type="ECO:0000313" key="10">
    <source>
        <dbReference type="EMBL" id="HIS76075.1"/>
    </source>
</evidence>
<evidence type="ECO:0000259" key="8">
    <source>
        <dbReference type="Pfam" id="PF00149"/>
    </source>
</evidence>
<dbReference type="GO" id="GO:0008408">
    <property type="term" value="F:3'-5' exonuclease activity"/>
    <property type="evidence" value="ECO:0007669"/>
    <property type="project" value="InterPro"/>
</dbReference>
<evidence type="ECO:0000256" key="3">
    <source>
        <dbReference type="ARBA" id="ARBA00013365"/>
    </source>
</evidence>
<evidence type="ECO:0000256" key="4">
    <source>
        <dbReference type="ARBA" id="ARBA00022722"/>
    </source>
</evidence>
<dbReference type="InterPro" id="IPR029052">
    <property type="entry name" value="Metallo-depent_PP-like"/>
</dbReference>
<dbReference type="GO" id="GO:0006310">
    <property type="term" value="P:DNA recombination"/>
    <property type="evidence" value="ECO:0007669"/>
    <property type="project" value="UniProtKB-KW"/>
</dbReference>
<evidence type="ECO:0000256" key="5">
    <source>
        <dbReference type="ARBA" id="ARBA00022801"/>
    </source>
</evidence>
<gene>
    <name evidence="7" type="primary">sbcD</name>
    <name evidence="10" type="ORF">IAB51_04600</name>
</gene>
<evidence type="ECO:0000259" key="9">
    <source>
        <dbReference type="Pfam" id="PF12320"/>
    </source>
</evidence>
<dbReference type="GO" id="GO:0004519">
    <property type="term" value="F:endonuclease activity"/>
    <property type="evidence" value="ECO:0007669"/>
    <property type="project" value="UniProtKB-KW"/>
</dbReference>
<keyword evidence="7" id="KW-0235">DNA replication</keyword>
<accession>A0A9D1FMS6</accession>
<evidence type="ECO:0000256" key="2">
    <source>
        <dbReference type="ARBA" id="ARBA00011322"/>
    </source>
</evidence>
<proteinExistence type="inferred from homology"/>
<comment type="caution">
    <text evidence="10">The sequence shown here is derived from an EMBL/GenBank/DDBJ whole genome shotgun (WGS) entry which is preliminary data.</text>
</comment>
<keyword evidence="7" id="KW-0255">Endonuclease</keyword>
<sequence>MKFIHTSDWHIGRSLCGVSLLEDQRHFLRQFMDYLEKERPDAVVIAGDLYDRPVPSAEAMELLDEFFSKTVLELKIPVLAVAGNHDSGQRLAYERDFLAKAGLHMAGTLTNPAETVALSDEWGPVCFHLLPWLDPAAVNSLFPEEERVRTMQEAFDRMTESVFLNVKPGVRNVLVCHGYFSMGSGGSQVEELGGSELVDLSAYRDFSYIAAGHIHRKMPAGPNLRYCGSILKYSPNEIANTPSVTAVELDGQGGCAWREVSFPPLHDMRKITGDFADLLELPRTEDYIFAELTDLELVLDPARRLRERFPNLLGVAYTQREQISSAFTVEAEEAKNLSISELFSQFYQEITGVSLSEDAVKLVSDAAYQAEKEAHE</sequence>
<evidence type="ECO:0000256" key="7">
    <source>
        <dbReference type="RuleBase" id="RU363069"/>
    </source>
</evidence>
<dbReference type="InterPro" id="IPR004843">
    <property type="entry name" value="Calcineurin-like_PHP"/>
</dbReference>
<keyword evidence="7" id="KW-0233">DNA recombination</keyword>
<keyword evidence="6 7" id="KW-0269">Exonuclease</keyword>
<dbReference type="AlphaFoldDB" id="A0A9D1FMS6"/>
<reference evidence="10" key="1">
    <citation type="submission" date="2020-10" db="EMBL/GenBank/DDBJ databases">
        <authorList>
            <person name="Gilroy R."/>
        </authorList>
    </citation>
    <scope>NUCLEOTIDE SEQUENCE</scope>
    <source>
        <strain evidence="10">CHK199-13235</strain>
    </source>
</reference>
<dbReference type="Pfam" id="PF00149">
    <property type="entry name" value="Metallophos"/>
    <property type="match status" value="1"/>
</dbReference>
<feature type="domain" description="Calcineurin-like phosphoesterase" evidence="8">
    <location>
        <begin position="1"/>
        <end position="216"/>
    </location>
</feature>
<dbReference type="CDD" id="cd00840">
    <property type="entry name" value="MPP_Mre11_N"/>
    <property type="match status" value="1"/>
</dbReference>
<feature type="domain" description="Nuclease SbcCD subunit D C-terminal" evidence="9">
    <location>
        <begin position="265"/>
        <end position="349"/>
    </location>
</feature>
<dbReference type="NCBIfam" id="TIGR00619">
    <property type="entry name" value="sbcd"/>
    <property type="match status" value="1"/>
</dbReference>
<dbReference type="GO" id="GO:0006260">
    <property type="term" value="P:DNA replication"/>
    <property type="evidence" value="ECO:0007669"/>
    <property type="project" value="UniProtKB-KW"/>
</dbReference>
<dbReference type="PANTHER" id="PTHR30337:SF0">
    <property type="entry name" value="NUCLEASE SBCCD SUBUNIT D"/>
    <property type="match status" value="1"/>
</dbReference>
<dbReference type="PANTHER" id="PTHR30337">
    <property type="entry name" value="COMPONENT OF ATP-DEPENDENT DSDNA EXONUCLEASE"/>
    <property type="match status" value="1"/>
</dbReference>